<keyword evidence="3" id="KW-0812">Transmembrane</keyword>
<dbReference type="PANTHER" id="PTHR33392">
    <property type="entry name" value="POLYISOPRENYL-TEICHOIC ACID--PEPTIDOGLYCAN TEICHOIC ACID TRANSFERASE TAGU"/>
    <property type="match status" value="1"/>
</dbReference>
<keyword evidence="3" id="KW-1133">Transmembrane helix</keyword>
<organism evidence="5 6">
    <name type="scientific">Jatrophihabitans cynanchi</name>
    <dbReference type="NCBI Taxonomy" id="2944128"/>
    <lineage>
        <taxon>Bacteria</taxon>
        <taxon>Bacillati</taxon>
        <taxon>Actinomycetota</taxon>
        <taxon>Actinomycetes</taxon>
        <taxon>Jatrophihabitantales</taxon>
        <taxon>Jatrophihabitantaceae</taxon>
        <taxon>Jatrophihabitans</taxon>
    </lineage>
</organism>
<feature type="transmembrane region" description="Helical" evidence="3">
    <location>
        <begin position="43"/>
        <end position="61"/>
    </location>
</feature>
<keyword evidence="3" id="KW-0472">Membrane</keyword>
<gene>
    <name evidence="5" type="ORF">M6B22_17785</name>
</gene>
<dbReference type="Pfam" id="PF03816">
    <property type="entry name" value="LytR_cpsA_psr"/>
    <property type="match status" value="1"/>
</dbReference>
<proteinExistence type="inferred from homology"/>
<dbReference type="Proteomes" id="UP001164693">
    <property type="component" value="Chromosome"/>
</dbReference>
<dbReference type="RefSeq" id="WP_269442904.1">
    <property type="nucleotide sequence ID" value="NZ_CP097463.1"/>
</dbReference>
<accession>A0ABY7JYH8</accession>
<feature type="region of interest" description="Disordered" evidence="2">
    <location>
        <begin position="1"/>
        <end position="31"/>
    </location>
</feature>
<protein>
    <submittedName>
        <fullName evidence="5">LCP family protein</fullName>
    </submittedName>
</protein>
<evidence type="ECO:0000256" key="1">
    <source>
        <dbReference type="ARBA" id="ARBA00006068"/>
    </source>
</evidence>
<dbReference type="Gene3D" id="3.40.630.190">
    <property type="entry name" value="LCP protein"/>
    <property type="match status" value="1"/>
</dbReference>
<feature type="domain" description="Cell envelope-related transcriptional attenuator" evidence="4">
    <location>
        <begin position="127"/>
        <end position="297"/>
    </location>
</feature>
<feature type="region of interest" description="Disordered" evidence="2">
    <location>
        <begin position="385"/>
        <end position="422"/>
    </location>
</feature>
<dbReference type="InterPro" id="IPR004474">
    <property type="entry name" value="LytR_CpsA_psr"/>
</dbReference>
<dbReference type="NCBIfam" id="TIGR00350">
    <property type="entry name" value="lytR_cpsA_psr"/>
    <property type="match status" value="1"/>
</dbReference>
<sequence>MTGGAEWGESTRHVPRSRHSHRAQPVPRGGAATRARAVQLGKLVAALMSVTLLLGFGYGWYEYRSLDNGLQRLHLSNLAGAGTPAKPGSKFKGTEQNILVVGLDSRDGLSAAERRLLSVGNDNSLSTDTIMIIHVPADGSKATMISIPRDSYVDIPGGYLKNKINAAYADAYVDSSGSDKQKQAAGANELVSTVGKLTGLKINHYIQVGFGGFYTITKAIGAIPVNLCHSTDDTIAHNEATGQGGVGSNFKMSAGKHNLTPVQAMQFVRQRHNLTGGDIAREKRQRYFLAAAFNKIASAGVLLNPVKLSNLIKAVTGSFYVDDNGFSLADLAEQMTNLSAGNIVGYTIPTQGTSTVNIGGLSQSVELVDPAKVKSRIARILAGSAPSAPGTATAPHSSTSAAPGTASRTATPAPKADAGCID</sequence>
<keyword evidence="6" id="KW-1185">Reference proteome</keyword>
<comment type="similarity">
    <text evidence="1">Belongs to the LytR/CpsA/Psr (LCP) family.</text>
</comment>
<evidence type="ECO:0000259" key="4">
    <source>
        <dbReference type="Pfam" id="PF03816"/>
    </source>
</evidence>
<dbReference type="InterPro" id="IPR050922">
    <property type="entry name" value="LytR/CpsA/Psr_CW_biosynth"/>
</dbReference>
<dbReference type="EMBL" id="CP097463">
    <property type="protein sequence ID" value="WAX56372.1"/>
    <property type="molecule type" value="Genomic_DNA"/>
</dbReference>
<feature type="compositionally biased region" description="Low complexity" evidence="2">
    <location>
        <begin position="385"/>
        <end position="414"/>
    </location>
</feature>
<dbReference type="PANTHER" id="PTHR33392:SF6">
    <property type="entry name" value="POLYISOPRENYL-TEICHOIC ACID--PEPTIDOGLYCAN TEICHOIC ACID TRANSFERASE TAGU"/>
    <property type="match status" value="1"/>
</dbReference>
<evidence type="ECO:0000256" key="2">
    <source>
        <dbReference type="SAM" id="MobiDB-lite"/>
    </source>
</evidence>
<evidence type="ECO:0000313" key="5">
    <source>
        <dbReference type="EMBL" id="WAX56372.1"/>
    </source>
</evidence>
<feature type="compositionally biased region" description="Basic residues" evidence="2">
    <location>
        <begin position="13"/>
        <end position="22"/>
    </location>
</feature>
<reference evidence="5" key="1">
    <citation type="submission" date="2022-05" db="EMBL/GenBank/DDBJ databases">
        <title>Jatrophihabitans sp. SB3-54 whole genome sequence.</title>
        <authorList>
            <person name="Suh M.K."/>
            <person name="Eom M.K."/>
            <person name="Kim J.S."/>
            <person name="Kim H.S."/>
            <person name="Do H.E."/>
            <person name="Shin Y.K."/>
            <person name="Lee J.-S."/>
        </authorList>
    </citation>
    <scope>NUCLEOTIDE SEQUENCE</scope>
    <source>
        <strain evidence="5">SB3-54</strain>
    </source>
</reference>
<evidence type="ECO:0000256" key="3">
    <source>
        <dbReference type="SAM" id="Phobius"/>
    </source>
</evidence>
<evidence type="ECO:0000313" key="6">
    <source>
        <dbReference type="Proteomes" id="UP001164693"/>
    </source>
</evidence>
<name>A0ABY7JYH8_9ACTN</name>